<evidence type="ECO:0000256" key="8">
    <source>
        <dbReference type="SAM" id="Coils"/>
    </source>
</evidence>
<dbReference type="CDD" id="cd06456">
    <property type="entry name" value="M3A_DCP"/>
    <property type="match status" value="1"/>
</dbReference>
<dbReference type="GO" id="GO:0004180">
    <property type="term" value="F:carboxypeptidase activity"/>
    <property type="evidence" value="ECO:0007669"/>
    <property type="project" value="TreeGrafter"/>
</dbReference>
<dbReference type="PANTHER" id="PTHR43660:SF1">
    <property type="entry name" value="DIPEPTIDYL CARBOXYPEPTIDASE"/>
    <property type="match status" value="1"/>
</dbReference>
<dbReference type="KEGG" id="aarc:G127AT_15730"/>
<evidence type="ECO:0000256" key="2">
    <source>
        <dbReference type="ARBA" id="ARBA00022670"/>
    </source>
</evidence>
<reference evidence="10" key="1">
    <citation type="submission" date="2021-03" db="EMBL/GenBank/DDBJ databases">
        <title>Agromyces archimandritus sp. nov., isolated from the cockroach Archimandrita tessellata.</title>
        <authorList>
            <person name="Guzman J."/>
            <person name="Ortuzar M."/>
            <person name="Poehlein A."/>
            <person name="Daniel R."/>
            <person name="Trujillo M."/>
            <person name="Vilcinskas A."/>
        </authorList>
    </citation>
    <scope>NUCLEOTIDE SEQUENCE</scope>
    <source>
        <strain evidence="10">G127AT</strain>
    </source>
</reference>
<dbReference type="GO" id="GO:0046872">
    <property type="term" value="F:metal ion binding"/>
    <property type="evidence" value="ECO:0007669"/>
    <property type="project" value="UniProtKB-UniRule"/>
</dbReference>
<evidence type="ECO:0000313" key="11">
    <source>
        <dbReference type="Proteomes" id="UP000671914"/>
    </source>
</evidence>
<keyword evidence="8" id="KW-0175">Coiled coil</keyword>
<keyword evidence="6 7" id="KW-0482">Metalloprotease</keyword>
<accession>A0A975IQ48</accession>
<keyword evidence="11" id="KW-1185">Reference proteome</keyword>
<dbReference type="InterPro" id="IPR045090">
    <property type="entry name" value="Pept_M3A_M3B"/>
</dbReference>
<feature type="coiled-coil region" evidence="8">
    <location>
        <begin position="152"/>
        <end position="179"/>
    </location>
</feature>
<evidence type="ECO:0000256" key="7">
    <source>
        <dbReference type="RuleBase" id="RU003435"/>
    </source>
</evidence>
<keyword evidence="2 7" id="KW-0645">Protease</keyword>
<dbReference type="Gene3D" id="1.10.1370.40">
    <property type="match status" value="3"/>
</dbReference>
<dbReference type="Proteomes" id="UP000671914">
    <property type="component" value="Chromosome"/>
</dbReference>
<keyword evidence="4 7" id="KW-0378">Hydrolase</keyword>
<keyword evidence="3 7" id="KW-0479">Metal-binding</keyword>
<dbReference type="GO" id="GO:0006508">
    <property type="term" value="P:proteolysis"/>
    <property type="evidence" value="ECO:0007669"/>
    <property type="project" value="UniProtKB-KW"/>
</dbReference>
<evidence type="ECO:0000256" key="3">
    <source>
        <dbReference type="ARBA" id="ARBA00022723"/>
    </source>
</evidence>
<proteinExistence type="inferred from homology"/>
<gene>
    <name evidence="10" type="ORF">G127AT_15730</name>
</gene>
<organism evidence="10 11">
    <name type="scientific">Agromyces archimandritae</name>
    <dbReference type="NCBI Taxonomy" id="2781962"/>
    <lineage>
        <taxon>Bacteria</taxon>
        <taxon>Bacillati</taxon>
        <taxon>Actinomycetota</taxon>
        <taxon>Actinomycetes</taxon>
        <taxon>Micrococcales</taxon>
        <taxon>Microbacteriaceae</taxon>
        <taxon>Agromyces</taxon>
    </lineage>
</organism>
<evidence type="ECO:0000256" key="6">
    <source>
        <dbReference type="ARBA" id="ARBA00023049"/>
    </source>
</evidence>
<name>A0A975IQ48_9MICO</name>
<evidence type="ECO:0000256" key="5">
    <source>
        <dbReference type="ARBA" id="ARBA00022833"/>
    </source>
</evidence>
<dbReference type="PANTHER" id="PTHR43660">
    <property type="entry name" value="DIPEPTIDYL CARBOXYPEPTIDASE"/>
    <property type="match status" value="1"/>
</dbReference>
<protein>
    <submittedName>
        <fullName evidence="10">M3 family metallopeptidase</fullName>
    </submittedName>
</protein>
<dbReference type="InterPro" id="IPR034005">
    <property type="entry name" value="M3A_DCP"/>
</dbReference>
<sequence>MPPEPRPFADPSPLPYQLPPFAEIREEHYRPAIQEGIAAHRAEVAAIVDDPEAPSFENTLLALERSGRPLHRALLVFYNQSSADSTDGIAALEEEFAPVLAAHQDAIRLDPALFARIDAVHAARHDSGLDAESVYLVERYHTEFTLAGAALPEEAKAELRELNQRISSLQARFEKQLLADTNDLAVHLTDESELAGLSDGQRSAAREAAVARGLDGWLVTLVLPTGHPFLEALDRPEVRDRIMAASRARGARAGSHDNRPVILELVALRARRARLLGFENHAAAVTADETAKNPEAVRTMLERLAAPAARNARAEAEVLAARAAANGDRAVEAADWAYLSEQVRAERYDVDLAAMRPYFELERVLHDGVFYAAGRLYGLRFTERDDLVGYHPEVRVFEVQDEEGEQVGLYLFDAYTRDSKRGGAWMNPIVEQSELFGTLPVVVNNLNVPKPAAGEPTLLSYDETSTLFHEFGHALHGLLARTRYPKFSGTNVFRDFVEFPSQVNEMWMLWPEVLANYAVHHETGERMPQDLVDRLLAARQFNEGFQTSEYLAAAMLDQAWHRITADDEVSDVAAFEAEALREAGLGDPLVPPRYASTYFAHTFSGGYDAGYYSYIWSEVLDADTVEWFEEHGGLTRENGERFRRTVLGVGGSKDPLEAYREFRGRDARIEPLLERRGLA</sequence>
<dbReference type="FunFam" id="3.40.390.10:FF:000009">
    <property type="entry name" value="Oligopeptidase A"/>
    <property type="match status" value="1"/>
</dbReference>
<evidence type="ECO:0000313" key="10">
    <source>
        <dbReference type="EMBL" id="QTX04671.1"/>
    </source>
</evidence>
<comment type="cofactor">
    <cofactor evidence="7">
        <name>Zn(2+)</name>
        <dbReference type="ChEBI" id="CHEBI:29105"/>
    </cofactor>
    <text evidence="7">Binds 1 zinc ion.</text>
</comment>
<evidence type="ECO:0000256" key="4">
    <source>
        <dbReference type="ARBA" id="ARBA00022801"/>
    </source>
</evidence>
<evidence type="ECO:0000259" key="9">
    <source>
        <dbReference type="Pfam" id="PF01432"/>
    </source>
</evidence>
<dbReference type="InterPro" id="IPR001567">
    <property type="entry name" value="Pept_M3A_M3B_dom"/>
</dbReference>
<dbReference type="EMBL" id="CP071696">
    <property type="protein sequence ID" value="QTX04671.1"/>
    <property type="molecule type" value="Genomic_DNA"/>
</dbReference>
<dbReference type="GO" id="GO:0004222">
    <property type="term" value="F:metalloendopeptidase activity"/>
    <property type="evidence" value="ECO:0007669"/>
    <property type="project" value="InterPro"/>
</dbReference>
<feature type="domain" description="Peptidase M3A/M3B catalytic" evidence="9">
    <location>
        <begin position="233"/>
        <end position="677"/>
    </location>
</feature>
<dbReference type="AlphaFoldDB" id="A0A975IQ48"/>
<evidence type="ECO:0000256" key="1">
    <source>
        <dbReference type="ARBA" id="ARBA00006040"/>
    </source>
</evidence>
<dbReference type="RefSeq" id="WP_210898502.1">
    <property type="nucleotide sequence ID" value="NZ_CP071696.1"/>
</dbReference>
<dbReference type="SUPFAM" id="SSF55486">
    <property type="entry name" value="Metalloproteases ('zincins'), catalytic domain"/>
    <property type="match status" value="1"/>
</dbReference>
<dbReference type="GO" id="GO:0005829">
    <property type="term" value="C:cytosol"/>
    <property type="evidence" value="ECO:0007669"/>
    <property type="project" value="TreeGrafter"/>
</dbReference>
<comment type="similarity">
    <text evidence="1 7">Belongs to the peptidase M3 family.</text>
</comment>
<dbReference type="Pfam" id="PF01432">
    <property type="entry name" value="Peptidase_M3"/>
    <property type="match status" value="1"/>
</dbReference>
<keyword evidence="5 7" id="KW-0862">Zinc</keyword>